<dbReference type="AlphaFoldDB" id="A0A9P7BHR3"/>
<dbReference type="Gene3D" id="1.50.40.10">
    <property type="entry name" value="Mitochondrial carrier domain"/>
    <property type="match status" value="1"/>
</dbReference>
<organism evidence="16 17">
    <name type="scientific">Pichia californica</name>
    <dbReference type="NCBI Taxonomy" id="460514"/>
    <lineage>
        <taxon>Eukaryota</taxon>
        <taxon>Fungi</taxon>
        <taxon>Dikarya</taxon>
        <taxon>Ascomycota</taxon>
        <taxon>Saccharomycotina</taxon>
        <taxon>Pichiomycetes</taxon>
        <taxon>Pichiales</taxon>
        <taxon>Pichiaceae</taxon>
        <taxon>Pichia</taxon>
    </lineage>
</organism>
<feature type="region of interest" description="Disordered" evidence="15">
    <location>
        <begin position="1"/>
        <end position="40"/>
    </location>
</feature>
<feature type="repeat" description="Solcar" evidence="14">
    <location>
        <begin position="646"/>
        <end position="734"/>
    </location>
</feature>
<dbReference type="Pfam" id="PF00153">
    <property type="entry name" value="Mito_carr"/>
    <property type="match status" value="3"/>
</dbReference>
<dbReference type="PANTHER" id="PTHR45678:SF9">
    <property type="entry name" value="CALCIUM-BINDING MITOCHONDRIAL CARRIER PROTEIN ARALAR1"/>
    <property type="match status" value="1"/>
</dbReference>
<evidence type="ECO:0000256" key="12">
    <source>
        <dbReference type="ARBA" id="ARBA00073787"/>
    </source>
</evidence>
<dbReference type="GO" id="GO:0005743">
    <property type="term" value="C:mitochondrial inner membrane"/>
    <property type="evidence" value="ECO:0007669"/>
    <property type="project" value="UniProtKB-SubCell"/>
</dbReference>
<evidence type="ECO:0000313" key="17">
    <source>
        <dbReference type="Proteomes" id="UP000697127"/>
    </source>
</evidence>
<keyword evidence="10 14" id="KW-0472">Membrane</keyword>
<dbReference type="Proteomes" id="UP000697127">
    <property type="component" value="Unassembled WGS sequence"/>
</dbReference>
<name>A0A9P7BHR3_9ASCO</name>
<evidence type="ECO:0000256" key="4">
    <source>
        <dbReference type="ARBA" id="ARBA00022692"/>
    </source>
</evidence>
<keyword evidence="7" id="KW-0106">Calcium</keyword>
<evidence type="ECO:0000256" key="11">
    <source>
        <dbReference type="ARBA" id="ARBA00059916"/>
    </source>
</evidence>
<comment type="similarity">
    <text evidence="2">Belongs to the mitochondrial carrier (TC 2.A.29) family.</text>
</comment>
<dbReference type="EMBL" id="PUHW01000016">
    <property type="protein sequence ID" value="KAG0690830.1"/>
    <property type="molecule type" value="Genomic_DNA"/>
</dbReference>
<gene>
    <name evidence="16" type="primary">AGC1</name>
    <name evidence="16" type="ORF">C6P40_001090</name>
</gene>
<dbReference type="FunFam" id="1.50.40.10:FF:000004">
    <property type="entry name" value="Calcium-binding mitochondrial carrier protein Aralar1"/>
    <property type="match status" value="1"/>
</dbReference>
<comment type="function">
    <text evidence="11">Calcium-dependent mitochondrial aspartate and glutamate carrier. Transport of glutamate in mitochondria is required for mitochondrial transamination reactions and ornithine synthesis. Plays also a role in malate-aspartate NADH shuttle, which is critical for growth on acetate and fatty acids.</text>
</comment>
<evidence type="ECO:0000256" key="7">
    <source>
        <dbReference type="ARBA" id="ARBA00022837"/>
    </source>
</evidence>
<evidence type="ECO:0000256" key="3">
    <source>
        <dbReference type="ARBA" id="ARBA00022448"/>
    </source>
</evidence>
<feature type="compositionally biased region" description="Low complexity" evidence="15">
    <location>
        <begin position="1"/>
        <end position="33"/>
    </location>
</feature>
<protein>
    <recommendedName>
        <fullName evidence="12">Mitochondrial aspartate-glutamate transporter AGC1</fullName>
    </recommendedName>
    <alternativeName>
        <fullName evidence="13">Aspartate-glutamate carrier 1</fullName>
    </alternativeName>
</protein>
<dbReference type="PROSITE" id="PS50920">
    <property type="entry name" value="SOLCAR"/>
    <property type="match status" value="3"/>
</dbReference>
<keyword evidence="4 14" id="KW-0812">Transmembrane</keyword>
<dbReference type="InterPro" id="IPR002067">
    <property type="entry name" value="MCP"/>
</dbReference>
<proteinExistence type="inferred from homology"/>
<evidence type="ECO:0000256" key="10">
    <source>
        <dbReference type="ARBA" id="ARBA00023136"/>
    </source>
</evidence>
<feature type="repeat" description="Solcar" evidence="14">
    <location>
        <begin position="443"/>
        <end position="529"/>
    </location>
</feature>
<dbReference type="PRINTS" id="PR00926">
    <property type="entry name" value="MITOCARRIER"/>
</dbReference>
<dbReference type="GO" id="GO:0015183">
    <property type="term" value="F:L-aspartate transmembrane transporter activity"/>
    <property type="evidence" value="ECO:0007669"/>
    <property type="project" value="TreeGrafter"/>
</dbReference>
<keyword evidence="9" id="KW-0496">Mitochondrion</keyword>
<accession>A0A9P7BHR3</accession>
<comment type="caution">
    <text evidence="16">The sequence shown here is derived from an EMBL/GenBank/DDBJ whole genome shotgun (WGS) entry which is preliminary data.</text>
</comment>
<keyword evidence="3" id="KW-0813">Transport</keyword>
<evidence type="ECO:0000256" key="6">
    <source>
        <dbReference type="ARBA" id="ARBA00022792"/>
    </source>
</evidence>
<evidence type="ECO:0000256" key="14">
    <source>
        <dbReference type="PROSITE-ProRule" id="PRU00282"/>
    </source>
</evidence>
<evidence type="ECO:0000256" key="15">
    <source>
        <dbReference type="SAM" id="MobiDB-lite"/>
    </source>
</evidence>
<evidence type="ECO:0000256" key="13">
    <source>
        <dbReference type="ARBA" id="ARBA00082232"/>
    </source>
</evidence>
<comment type="subcellular location">
    <subcellularLocation>
        <location evidence="1">Mitochondrion inner membrane</location>
        <topology evidence="1">Multi-pass membrane protein</topology>
    </subcellularLocation>
</comment>
<keyword evidence="5" id="KW-0677">Repeat</keyword>
<feature type="repeat" description="Solcar" evidence="14">
    <location>
        <begin position="539"/>
        <end position="631"/>
    </location>
</feature>
<keyword evidence="6" id="KW-0999">Mitochondrion inner membrane</keyword>
<dbReference type="InterPro" id="IPR023395">
    <property type="entry name" value="MCP_dom_sf"/>
</dbReference>
<evidence type="ECO:0000256" key="9">
    <source>
        <dbReference type="ARBA" id="ARBA00023128"/>
    </source>
</evidence>
<evidence type="ECO:0000256" key="1">
    <source>
        <dbReference type="ARBA" id="ARBA00004448"/>
    </source>
</evidence>
<evidence type="ECO:0000256" key="8">
    <source>
        <dbReference type="ARBA" id="ARBA00022989"/>
    </source>
</evidence>
<keyword evidence="8" id="KW-1133">Transmembrane helix</keyword>
<keyword evidence="17" id="KW-1185">Reference proteome</keyword>
<sequence length="806" mass="91211">MASSSSSTATNTDSAGSLSADNNNNITTNIDNNKPATDKSISKMTNPLLVRSKNYHQNSQENTLMNNPSTTKSNTQSNPPIDFIDSIFDTYSSINKDINPNEKILNYENFINLLNSEYLKHNDLIYLSKIASYIPFDLSNLLYLLNDTQSKGYISKSDFKKFSIEFLLPNQKLNNQNFNYQHNDLDLDINKLLFFLCKKYETLNSVEIDNNLNENSTLSKDNFLSLVKNYNIDDFKYLNSLLYDIDNSIDFHHFTKIMDELPKLKLKHLFSIFTNENNSSHNNITPEQLKQITQNIFYNKLSPKVADHLELFALNKYGNNINYEDTYKTIKMIRDLPKLNYLTFEKVTNDKSHNPKFYLSVNSLYNYINNNSVIHNISKDEIILYFNWNKFTNDHIKNNPSINPIELLAVLTDDMVVISNENSPSLSPSSSPSSINLNFNNIFNSIHNFILGSFAGMIGATLVYPIDIVKTRMQNQKNNSVYSSYIDCFRKLIKNEGIIGLYSGLLPQIIGVAPEKAIKLVLNDLIRNFGKKQSKNGDITLPWEILAGTTAGLCQVIVTNPLEVSKIRLQTQGEYIKQLKDNGKIINSKSAIEIVRELGFKGLYRGAGACLLRDIPFSGIYFPTYANIKKHIFNLDPNNPNKRSNLEPWELLTSGALAGMPAALLTTPCDVIKTRIQTKPSLNQKPYLGIIPTFKRILFEEGPKAFFKGGIARICRSSPQFGFTLAAYELFQKTLPLELFYGSSSNNLNNLNNIKSNSVSSSSISLSDDSKRFKLSSSASSADLNPTLLALTNYYKFIEQDSKNNK</sequence>
<dbReference type="PANTHER" id="PTHR45678">
    <property type="entry name" value="MITOCHONDRIAL 2-OXODICARBOXYLATE CARRIER 1-RELATED"/>
    <property type="match status" value="1"/>
</dbReference>
<evidence type="ECO:0000256" key="5">
    <source>
        <dbReference type="ARBA" id="ARBA00022737"/>
    </source>
</evidence>
<dbReference type="InterPro" id="IPR051028">
    <property type="entry name" value="Mito_Solute_Carrier"/>
</dbReference>
<reference evidence="16" key="1">
    <citation type="submission" date="2020-11" db="EMBL/GenBank/DDBJ databases">
        <title>Kefir isolates.</title>
        <authorList>
            <person name="Marcisauskas S."/>
            <person name="Kim Y."/>
            <person name="Blasche S."/>
        </authorList>
    </citation>
    <scope>NUCLEOTIDE SEQUENCE</scope>
    <source>
        <strain evidence="16">Olga-1</strain>
    </source>
</reference>
<dbReference type="InterPro" id="IPR018108">
    <property type="entry name" value="MCP_transmembrane"/>
</dbReference>
<dbReference type="GO" id="GO:0043490">
    <property type="term" value="P:malate-aspartate shuttle"/>
    <property type="evidence" value="ECO:0007669"/>
    <property type="project" value="TreeGrafter"/>
</dbReference>
<dbReference type="SUPFAM" id="SSF103506">
    <property type="entry name" value="Mitochondrial carrier"/>
    <property type="match status" value="1"/>
</dbReference>
<evidence type="ECO:0000313" key="16">
    <source>
        <dbReference type="EMBL" id="KAG0690830.1"/>
    </source>
</evidence>
<dbReference type="GO" id="GO:0005313">
    <property type="term" value="F:L-glutamate transmembrane transporter activity"/>
    <property type="evidence" value="ECO:0007669"/>
    <property type="project" value="TreeGrafter"/>
</dbReference>
<evidence type="ECO:0000256" key="2">
    <source>
        <dbReference type="ARBA" id="ARBA00006375"/>
    </source>
</evidence>